<feature type="chain" id="PRO_5009192148" description="SEA domain-containing protein" evidence="3">
    <location>
        <begin position="24"/>
        <end position="433"/>
    </location>
</feature>
<feature type="region of interest" description="Disordered" evidence="1">
    <location>
        <begin position="404"/>
        <end position="433"/>
    </location>
</feature>
<keyword evidence="5" id="KW-1185">Reference proteome</keyword>
<keyword evidence="2" id="KW-0472">Membrane</keyword>
<feature type="transmembrane region" description="Helical" evidence="2">
    <location>
        <begin position="331"/>
        <end position="353"/>
    </location>
</feature>
<dbReference type="Proteomes" id="UP000095751">
    <property type="component" value="Unassembled WGS sequence"/>
</dbReference>
<dbReference type="AlphaFoldDB" id="A0A1E7ER79"/>
<feature type="signal peptide" evidence="3">
    <location>
        <begin position="1"/>
        <end position="23"/>
    </location>
</feature>
<feature type="region of interest" description="Disordered" evidence="1">
    <location>
        <begin position="122"/>
        <end position="185"/>
    </location>
</feature>
<evidence type="ECO:0000256" key="3">
    <source>
        <dbReference type="SAM" id="SignalP"/>
    </source>
</evidence>
<proteinExistence type="predicted"/>
<feature type="compositionally biased region" description="Acidic residues" evidence="1">
    <location>
        <begin position="411"/>
        <end position="423"/>
    </location>
</feature>
<gene>
    <name evidence="4" type="ORF">FRACYDRAFT_264679</name>
</gene>
<reference evidence="4 5" key="1">
    <citation type="submission" date="2016-09" db="EMBL/GenBank/DDBJ databases">
        <title>Extensive genetic diversity and differential bi-allelic expression allows diatom success in the polar Southern Ocean.</title>
        <authorList>
            <consortium name="DOE Joint Genome Institute"/>
            <person name="Mock T."/>
            <person name="Otillar R.P."/>
            <person name="Strauss J."/>
            <person name="Dupont C."/>
            <person name="Frickenhaus S."/>
            <person name="Maumus F."/>
            <person name="Mcmullan M."/>
            <person name="Sanges R."/>
            <person name="Schmutz J."/>
            <person name="Toseland A."/>
            <person name="Valas R."/>
            <person name="Veluchamy A."/>
            <person name="Ward B.J."/>
            <person name="Allen A."/>
            <person name="Barry K."/>
            <person name="Falciatore A."/>
            <person name="Ferrante M."/>
            <person name="Fortunato A.E."/>
            <person name="Gloeckner G."/>
            <person name="Gruber A."/>
            <person name="Hipkin R."/>
            <person name="Janech M."/>
            <person name="Kroth P."/>
            <person name="Leese F."/>
            <person name="Lindquist E."/>
            <person name="Lyon B.R."/>
            <person name="Martin J."/>
            <person name="Mayer C."/>
            <person name="Parker M."/>
            <person name="Quesneville H."/>
            <person name="Raymond J."/>
            <person name="Uhlig C."/>
            <person name="Valentin K.U."/>
            <person name="Worden A.Z."/>
            <person name="Armbrust E.V."/>
            <person name="Bowler C."/>
            <person name="Green B."/>
            <person name="Moulton V."/>
            <person name="Van Oosterhout C."/>
            <person name="Grigoriev I."/>
        </authorList>
    </citation>
    <scope>NUCLEOTIDE SEQUENCE [LARGE SCALE GENOMIC DNA]</scope>
    <source>
        <strain evidence="4 5">CCMP1102</strain>
    </source>
</reference>
<keyword evidence="3" id="KW-0732">Signal</keyword>
<feature type="compositionally biased region" description="Basic and acidic residues" evidence="1">
    <location>
        <begin position="137"/>
        <end position="151"/>
    </location>
</feature>
<sequence length="433" mass="46584">MMNFKNLILFISALLLLCGIVVAERGSSLSQRRRASIGDRPVPSSSGDGDDNYSHDDYDDDSAGKGKSMKSEKSYGGKGTVGVEVEIEVGGEVGKGMKSGKSDKFGGFYKFGKGDSMFMSMDMELPDGKGTKMGKSAKSDKHKSEKNDKQSKKNSKSNGKLTLKPNMQPSPGPYTTSPTSIDSISSRSSPFAITYSPSTNTPTSENYAQLTGATQKYLEDFMMEFFDKTALTDLDNFLTIRVREAFIEGEPVLVTYESNGLFNPDSIFIPVTREIDNLIADALGSEDYLALVQSLPRSNPFRGTETTTLSTVDEVTTPSSRTGNGGGSSSYAGAGIAAAAAGFVVLAASLAVLKSRRGGLDDENESFSPQKLSSEDSTIAGETCNMSMDDSSGHFQTWRTTRTYNDTPEHEFEDEPLDSDDECEKMTAPASLS</sequence>
<protein>
    <recommendedName>
        <fullName evidence="6">SEA domain-containing protein</fullName>
    </recommendedName>
</protein>
<accession>A0A1E7ER79</accession>
<keyword evidence="2" id="KW-0812">Transmembrane</keyword>
<dbReference type="OrthoDB" id="54503at2759"/>
<feature type="compositionally biased region" description="Low complexity" evidence="1">
    <location>
        <begin position="173"/>
        <end position="185"/>
    </location>
</feature>
<evidence type="ECO:0000256" key="1">
    <source>
        <dbReference type="SAM" id="MobiDB-lite"/>
    </source>
</evidence>
<feature type="region of interest" description="Disordered" evidence="1">
    <location>
        <begin position="30"/>
        <end position="77"/>
    </location>
</feature>
<evidence type="ECO:0000313" key="4">
    <source>
        <dbReference type="EMBL" id="OEU08337.1"/>
    </source>
</evidence>
<dbReference type="EMBL" id="KV784381">
    <property type="protein sequence ID" value="OEU08337.1"/>
    <property type="molecule type" value="Genomic_DNA"/>
</dbReference>
<keyword evidence="2" id="KW-1133">Transmembrane helix</keyword>
<evidence type="ECO:0008006" key="6">
    <source>
        <dbReference type="Google" id="ProtNLM"/>
    </source>
</evidence>
<evidence type="ECO:0000313" key="5">
    <source>
        <dbReference type="Proteomes" id="UP000095751"/>
    </source>
</evidence>
<organism evidence="4 5">
    <name type="scientific">Fragilariopsis cylindrus CCMP1102</name>
    <dbReference type="NCBI Taxonomy" id="635003"/>
    <lineage>
        <taxon>Eukaryota</taxon>
        <taxon>Sar</taxon>
        <taxon>Stramenopiles</taxon>
        <taxon>Ochrophyta</taxon>
        <taxon>Bacillariophyta</taxon>
        <taxon>Bacillariophyceae</taxon>
        <taxon>Bacillariophycidae</taxon>
        <taxon>Bacillariales</taxon>
        <taxon>Bacillariaceae</taxon>
        <taxon>Fragilariopsis</taxon>
    </lineage>
</organism>
<dbReference type="KEGG" id="fcy:FRACYDRAFT_264679"/>
<name>A0A1E7ER79_9STRA</name>
<evidence type="ECO:0000256" key="2">
    <source>
        <dbReference type="SAM" id="Phobius"/>
    </source>
</evidence>
<dbReference type="InParanoid" id="A0A1E7ER79"/>